<evidence type="ECO:0000259" key="1">
    <source>
        <dbReference type="Pfam" id="PF01693"/>
    </source>
</evidence>
<reference evidence="2 3" key="1">
    <citation type="submission" date="2014-04" db="EMBL/GenBank/DDBJ databases">
        <title>Evolutionary Origins and Diversification of the Mycorrhizal Mutualists.</title>
        <authorList>
            <consortium name="DOE Joint Genome Institute"/>
            <consortium name="Mycorrhizal Genomics Consortium"/>
            <person name="Kohler A."/>
            <person name="Kuo A."/>
            <person name="Nagy L.G."/>
            <person name="Floudas D."/>
            <person name="Copeland A."/>
            <person name="Barry K.W."/>
            <person name="Cichocki N."/>
            <person name="Veneault-Fourrey C."/>
            <person name="LaButti K."/>
            <person name="Lindquist E.A."/>
            <person name="Lipzen A."/>
            <person name="Lundell T."/>
            <person name="Morin E."/>
            <person name="Murat C."/>
            <person name="Riley R."/>
            <person name="Ohm R."/>
            <person name="Sun H."/>
            <person name="Tunlid A."/>
            <person name="Henrissat B."/>
            <person name="Grigoriev I.V."/>
            <person name="Hibbett D.S."/>
            <person name="Martin F."/>
        </authorList>
    </citation>
    <scope>NUCLEOTIDE SEQUENCE [LARGE SCALE GENOMIC DNA]</scope>
    <source>
        <strain evidence="2 3">FD-317 M1</strain>
    </source>
</reference>
<gene>
    <name evidence="2" type="ORF">GYMLUDRAFT_61894</name>
</gene>
<keyword evidence="3" id="KW-1185">Reference proteome</keyword>
<protein>
    <recommendedName>
        <fullName evidence="1">Ribonuclease H1 N-terminal domain-containing protein</fullName>
    </recommendedName>
</protein>
<organism evidence="2 3">
    <name type="scientific">Collybiopsis luxurians FD-317 M1</name>
    <dbReference type="NCBI Taxonomy" id="944289"/>
    <lineage>
        <taxon>Eukaryota</taxon>
        <taxon>Fungi</taxon>
        <taxon>Dikarya</taxon>
        <taxon>Basidiomycota</taxon>
        <taxon>Agaricomycotina</taxon>
        <taxon>Agaricomycetes</taxon>
        <taxon>Agaricomycetidae</taxon>
        <taxon>Agaricales</taxon>
        <taxon>Marasmiineae</taxon>
        <taxon>Omphalotaceae</taxon>
        <taxon>Collybiopsis</taxon>
        <taxon>Collybiopsis luxurians</taxon>
    </lineage>
</organism>
<name>A0A0D0BNR9_9AGAR</name>
<dbReference type="InterPro" id="IPR037056">
    <property type="entry name" value="RNase_H1_N_sf"/>
</dbReference>
<accession>A0A0D0BNR9</accession>
<evidence type="ECO:0000313" key="3">
    <source>
        <dbReference type="Proteomes" id="UP000053593"/>
    </source>
</evidence>
<feature type="domain" description="Ribonuclease H1 N-terminal" evidence="1">
    <location>
        <begin position="90"/>
        <end position="130"/>
    </location>
</feature>
<dbReference type="HOGENOM" id="CLU_1777665_0_0_1"/>
<sequence>MSDTSSLTLNAILGALQANSQNAQVRDAILAAIASSQATSSSGPTQGTCTHVICQACVCPHGMTVAAAPGGTSAAGAVAPPRATATGTAYYAVFVGRATGVFTSLALVQALTTRVSGNTYYKFSTHDEAEGAYADADRLGLVRTVN</sequence>
<dbReference type="EMBL" id="KN834796">
    <property type="protein sequence ID" value="KIK56651.1"/>
    <property type="molecule type" value="Genomic_DNA"/>
</dbReference>
<dbReference type="InterPro" id="IPR009027">
    <property type="entry name" value="Ribosomal_bL9/RNase_H1_N"/>
</dbReference>
<dbReference type="Pfam" id="PF01693">
    <property type="entry name" value="Cauli_VI"/>
    <property type="match status" value="1"/>
</dbReference>
<dbReference type="SUPFAM" id="SSF55658">
    <property type="entry name" value="L9 N-domain-like"/>
    <property type="match status" value="1"/>
</dbReference>
<dbReference type="InterPro" id="IPR011320">
    <property type="entry name" value="RNase_H1_N"/>
</dbReference>
<evidence type="ECO:0000313" key="2">
    <source>
        <dbReference type="EMBL" id="KIK56651.1"/>
    </source>
</evidence>
<dbReference type="Proteomes" id="UP000053593">
    <property type="component" value="Unassembled WGS sequence"/>
</dbReference>
<proteinExistence type="predicted"/>
<dbReference type="Gene3D" id="3.40.970.10">
    <property type="entry name" value="Ribonuclease H1, N-terminal domain"/>
    <property type="match status" value="1"/>
</dbReference>
<dbReference type="AlphaFoldDB" id="A0A0D0BNR9"/>